<dbReference type="EMBL" id="JACEIK010000355">
    <property type="protein sequence ID" value="MCD7455625.1"/>
    <property type="molecule type" value="Genomic_DNA"/>
</dbReference>
<proteinExistence type="predicted"/>
<reference evidence="1 2" key="1">
    <citation type="journal article" date="2021" name="BMC Genomics">
        <title>Datura genome reveals duplications of psychoactive alkaloid biosynthetic genes and high mutation rate following tissue culture.</title>
        <authorList>
            <person name="Rajewski A."/>
            <person name="Carter-House D."/>
            <person name="Stajich J."/>
            <person name="Litt A."/>
        </authorList>
    </citation>
    <scope>NUCLEOTIDE SEQUENCE [LARGE SCALE GENOMIC DNA]</scope>
    <source>
        <strain evidence="1">AR-01</strain>
    </source>
</reference>
<protein>
    <submittedName>
        <fullName evidence="1">Uncharacterized protein</fullName>
    </submittedName>
</protein>
<evidence type="ECO:0000313" key="1">
    <source>
        <dbReference type="EMBL" id="MCD7455625.1"/>
    </source>
</evidence>
<evidence type="ECO:0000313" key="2">
    <source>
        <dbReference type="Proteomes" id="UP000823775"/>
    </source>
</evidence>
<accession>A0ABS8S9X5</accession>
<keyword evidence="2" id="KW-1185">Reference proteome</keyword>
<gene>
    <name evidence="1" type="ORF">HAX54_028834</name>
</gene>
<name>A0ABS8S9X5_DATST</name>
<dbReference type="Proteomes" id="UP000823775">
    <property type="component" value="Unassembled WGS sequence"/>
</dbReference>
<organism evidence="1 2">
    <name type="scientific">Datura stramonium</name>
    <name type="common">Jimsonweed</name>
    <name type="synonym">Common thornapple</name>
    <dbReference type="NCBI Taxonomy" id="4076"/>
    <lineage>
        <taxon>Eukaryota</taxon>
        <taxon>Viridiplantae</taxon>
        <taxon>Streptophyta</taxon>
        <taxon>Embryophyta</taxon>
        <taxon>Tracheophyta</taxon>
        <taxon>Spermatophyta</taxon>
        <taxon>Magnoliopsida</taxon>
        <taxon>eudicotyledons</taxon>
        <taxon>Gunneridae</taxon>
        <taxon>Pentapetalae</taxon>
        <taxon>asterids</taxon>
        <taxon>lamiids</taxon>
        <taxon>Solanales</taxon>
        <taxon>Solanaceae</taxon>
        <taxon>Solanoideae</taxon>
        <taxon>Datureae</taxon>
        <taxon>Datura</taxon>
    </lineage>
</organism>
<comment type="caution">
    <text evidence="1">The sequence shown here is derived from an EMBL/GenBank/DDBJ whole genome shotgun (WGS) entry which is preliminary data.</text>
</comment>
<sequence length="92" mass="10211">MEDRYGVDSLLEVEGNSELELKSKLVGSNIQTRHIGERRLEVEIGYDSGLNEPNVMITAEIELACSVRSQLKKLGNLAVRYSFRADALASNV</sequence>